<comment type="caution">
    <text evidence="1">The sequence shown here is derived from an EMBL/GenBank/DDBJ whole genome shotgun (WGS) entry which is preliminary data.</text>
</comment>
<organism evidence="1">
    <name type="scientific">marine sediment metagenome</name>
    <dbReference type="NCBI Taxonomy" id="412755"/>
    <lineage>
        <taxon>unclassified sequences</taxon>
        <taxon>metagenomes</taxon>
        <taxon>ecological metagenomes</taxon>
    </lineage>
</organism>
<feature type="non-terminal residue" evidence="1">
    <location>
        <position position="132"/>
    </location>
</feature>
<gene>
    <name evidence="1" type="ORF">S06H3_29616</name>
</gene>
<sequence>MAFKEAAQSYQEAIAQGYEVELKFSVFGSLSPDAEQEVKHQKPKLPQKHEFIPLNLQEILTLLELQPVPARALTIADGQVFTRNTDALVASVKAKDLVQMYKDLGDKLFAVNPRLYLGKTKAVNKELLTKGR</sequence>
<accession>X1MWZ7</accession>
<dbReference type="EMBL" id="BARV01017366">
    <property type="protein sequence ID" value="GAI22511.1"/>
    <property type="molecule type" value="Genomic_DNA"/>
</dbReference>
<protein>
    <submittedName>
        <fullName evidence="1">Uncharacterized protein</fullName>
    </submittedName>
</protein>
<reference evidence="1" key="1">
    <citation type="journal article" date="2014" name="Front. Microbiol.">
        <title>High frequency of phylogenetically diverse reductive dehalogenase-homologous genes in deep subseafloor sedimentary metagenomes.</title>
        <authorList>
            <person name="Kawai M."/>
            <person name="Futagami T."/>
            <person name="Toyoda A."/>
            <person name="Takaki Y."/>
            <person name="Nishi S."/>
            <person name="Hori S."/>
            <person name="Arai W."/>
            <person name="Tsubouchi T."/>
            <person name="Morono Y."/>
            <person name="Uchiyama I."/>
            <person name="Ito T."/>
            <person name="Fujiyama A."/>
            <person name="Inagaki F."/>
            <person name="Takami H."/>
        </authorList>
    </citation>
    <scope>NUCLEOTIDE SEQUENCE</scope>
    <source>
        <strain evidence="1">Expedition CK06-06</strain>
    </source>
</reference>
<name>X1MWZ7_9ZZZZ</name>
<evidence type="ECO:0000313" key="1">
    <source>
        <dbReference type="EMBL" id="GAI22511.1"/>
    </source>
</evidence>
<dbReference type="AlphaFoldDB" id="X1MWZ7"/>
<proteinExistence type="predicted"/>